<gene>
    <name evidence="6" type="ORF">B5V51_757</name>
</gene>
<keyword evidence="4" id="KW-0472">Membrane</keyword>
<name>A0A2A4K5A0_HELVI</name>
<feature type="transmembrane region" description="Helical" evidence="4">
    <location>
        <begin position="34"/>
        <end position="58"/>
    </location>
</feature>
<dbReference type="PANTHER" id="PTHR24369:SF210">
    <property type="entry name" value="CHAOPTIN-RELATED"/>
    <property type="match status" value="1"/>
</dbReference>
<dbReference type="SMART" id="SM00082">
    <property type="entry name" value="LRRCT"/>
    <property type="match status" value="1"/>
</dbReference>
<dbReference type="InterPro" id="IPR001611">
    <property type="entry name" value="Leu-rich_rpt"/>
</dbReference>
<dbReference type="InterPro" id="IPR000483">
    <property type="entry name" value="Cys-rich_flank_reg_C"/>
</dbReference>
<feature type="transmembrane region" description="Helical" evidence="4">
    <location>
        <begin position="550"/>
        <end position="573"/>
    </location>
</feature>
<dbReference type="Pfam" id="PF13855">
    <property type="entry name" value="LRR_8"/>
    <property type="match status" value="1"/>
</dbReference>
<dbReference type="AlphaFoldDB" id="A0A2A4K5A0"/>
<evidence type="ECO:0000313" key="6">
    <source>
        <dbReference type="EMBL" id="PCG79425.1"/>
    </source>
</evidence>
<dbReference type="Gene3D" id="3.80.10.10">
    <property type="entry name" value="Ribonuclease Inhibitor"/>
    <property type="match status" value="1"/>
</dbReference>
<proteinExistence type="predicted"/>
<dbReference type="InterPro" id="IPR032675">
    <property type="entry name" value="LRR_dom_sf"/>
</dbReference>
<sequence>MRGMQLIRPGSLAKTNIFSSAAKNASCSRGWLRLVVQTIFAMITVASFILIVIMAIPYHKPLIPASRPPKCRENDDCRVTCRETPLFGEFEDDIIRAVSNAEAKCSSIYLTLDNPMFLNHTMPPKWLSKLRTNIHELTIMNGNLQHISPDAFLSQYTSTIRVLEFQNLVFRSWSSNSLVGLISLRRLYVNDCIILDVPRDALRPVVGTLSSLTITRSDHWDPTNVTGSTTFTKLKSVDFSYNSFQSILGRSSFTGLQKCKVLYLNSCGITAIDAGAFDNLHSLQMLYLQDNNLVTIPPGLFDNIMMLTSPTARINLHNNKWHCDCSMQDIRRLARSNLLITEPLCASPKSFKDKTFSELDENCSQRGNNHENITGAISATDNAKSYWVEIDDINGFVYVSNTCLNGKEKNATNTTLRMFSPVAGHTCPFRGIRNIENVVSFASSEINQIIHKHNWIQLTYFLTTDYYSMVEITAVASDDYGLVWYQTTCPNEVYCVSDVPSVFRIYNIDSKAHYAFCPIQLSTGVVEYEDCVIYSNATFDYEDAYNKLHIILYIVTGAVSVIFGALCVYAVILKHPHLLKGSKRILFVKHKTVDALVLPPKVPLRSDLMGESTPVCNEKKIFIMPSNSVPPNPPRFNRNVSYRSSSTPSYISALQPTEDQLAEWRIRHHFDNNDLSFSTSPSELSTLSWVSSNDGTYHSIELDNYRIYESLK</sequence>
<dbReference type="EMBL" id="NWSH01000113">
    <property type="protein sequence ID" value="PCG79425.1"/>
    <property type="molecule type" value="Genomic_DNA"/>
</dbReference>
<reference evidence="6" key="1">
    <citation type="submission" date="2017-09" db="EMBL/GenBank/DDBJ databases">
        <title>Contemporary evolution of a Lepidopteran species, Heliothis virescens, in response to modern agricultural practices.</title>
        <authorList>
            <person name="Fritz M.L."/>
            <person name="Deyonke A.M."/>
            <person name="Papanicolaou A."/>
            <person name="Micinski S."/>
            <person name="Westbrook J."/>
            <person name="Gould F."/>
        </authorList>
    </citation>
    <scope>NUCLEOTIDE SEQUENCE [LARGE SCALE GENOMIC DNA]</scope>
    <source>
        <strain evidence="6">HvINT-</strain>
        <tissue evidence="6">Whole body</tissue>
    </source>
</reference>
<evidence type="ECO:0000256" key="2">
    <source>
        <dbReference type="ARBA" id="ARBA00022729"/>
    </source>
</evidence>
<keyword evidence="4" id="KW-1133">Transmembrane helix</keyword>
<dbReference type="PANTHER" id="PTHR24369">
    <property type="entry name" value="ANTIGEN BSP, PUTATIVE-RELATED"/>
    <property type="match status" value="1"/>
</dbReference>
<keyword evidence="1" id="KW-0433">Leucine-rich repeat</keyword>
<dbReference type="SMART" id="SM00369">
    <property type="entry name" value="LRR_TYP"/>
    <property type="match status" value="4"/>
</dbReference>
<evidence type="ECO:0000256" key="4">
    <source>
        <dbReference type="SAM" id="Phobius"/>
    </source>
</evidence>
<dbReference type="STRING" id="7102.A0A2A4K5A0"/>
<comment type="caution">
    <text evidence="6">The sequence shown here is derived from an EMBL/GenBank/DDBJ whole genome shotgun (WGS) entry which is preliminary data.</text>
</comment>
<keyword evidence="3" id="KW-0677">Repeat</keyword>
<accession>A0A2A4K5A0</accession>
<dbReference type="InterPro" id="IPR050541">
    <property type="entry name" value="LRR_TM_domain-containing"/>
</dbReference>
<keyword evidence="4" id="KW-0812">Transmembrane</keyword>
<evidence type="ECO:0000259" key="5">
    <source>
        <dbReference type="SMART" id="SM00082"/>
    </source>
</evidence>
<protein>
    <recommendedName>
        <fullName evidence="5">LRRCT domain-containing protein</fullName>
    </recommendedName>
</protein>
<evidence type="ECO:0000256" key="1">
    <source>
        <dbReference type="ARBA" id="ARBA00022614"/>
    </source>
</evidence>
<organism evidence="6">
    <name type="scientific">Heliothis virescens</name>
    <name type="common">Tobacco budworm moth</name>
    <dbReference type="NCBI Taxonomy" id="7102"/>
    <lineage>
        <taxon>Eukaryota</taxon>
        <taxon>Metazoa</taxon>
        <taxon>Ecdysozoa</taxon>
        <taxon>Arthropoda</taxon>
        <taxon>Hexapoda</taxon>
        <taxon>Insecta</taxon>
        <taxon>Pterygota</taxon>
        <taxon>Neoptera</taxon>
        <taxon>Endopterygota</taxon>
        <taxon>Lepidoptera</taxon>
        <taxon>Glossata</taxon>
        <taxon>Ditrysia</taxon>
        <taxon>Noctuoidea</taxon>
        <taxon>Noctuidae</taxon>
        <taxon>Heliothinae</taxon>
        <taxon>Heliothis</taxon>
    </lineage>
</organism>
<feature type="domain" description="LRRCT" evidence="5">
    <location>
        <begin position="319"/>
        <end position="364"/>
    </location>
</feature>
<dbReference type="GO" id="GO:0005886">
    <property type="term" value="C:plasma membrane"/>
    <property type="evidence" value="ECO:0007669"/>
    <property type="project" value="TreeGrafter"/>
</dbReference>
<keyword evidence="2" id="KW-0732">Signal</keyword>
<dbReference type="InterPro" id="IPR003591">
    <property type="entry name" value="Leu-rich_rpt_typical-subtyp"/>
</dbReference>
<dbReference type="SUPFAM" id="SSF52058">
    <property type="entry name" value="L domain-like"/>
    <property type="match status" value="1"/>
</dbReference>
<evidence type="ECO:0000256" key="3">
    <source>
        <dbReference type="ARBA" id="ARBA00022737"/>
    </source>
</evidence>